<comment type="caution">
    <text evidence="1">The sequence shown here is derived from an EMBL/GenBank/DDBJ whole genome shotgun (WGS) entry which is preliminary data.</text>
</comment>
<organism evidence="1 2">
    <name type="scientific">Etheostoma spectabile</name>
    <name type="common">orangethroat darter</name>
    <dbReference type="NCBI Taxonomy" id="54343"/>
    <lineage>
        <taxon>Eukaryota</taxon>
        <taxon>Metazoa</taxon>
        <taxon>Chordata</taxon>
        <taxon>Craniata</taxon>
        <taxon>Vertebrata</taxon>
        <taxon>Euteleostomi</taxon>
        <taxon>Actinopterygii</taxon>
        <taxon>Neopterygii</taxon>
        <taxon>Teleostei</taxon>
        <taxon>Neoteleostei</taxon>
        <taxon>Acanthomorphata</taxon>
        <taxon>Eupercaria</taxon>
        <taxon>Perciformes</taxon>
        <taxon>Percoidei</taxon>
        <taxon>Percidae</taxon>
        <taxon>Etheostomatinae</taxon>
        <taxon>Etheostoma</taxon>
    </lineage>
</organism>
<protein>
    <recommendedName>
        <fullName evidence="3">Protein kinase domain-containing protein</fullName>
    </recommendedName>
</protein>
<proteinExistence type="predicted"/>
<dbReference type="AlphaFoldDB" id="A0A5J5CBG5"/>
<name>A0A5J5CBG5_9PERO</name>
<sequence>MLFCLHSHCIHQILDSVSYTHQHDIVHRDLKVWLLGLLLHCFRRSEQEFLISCGPGRRRTQTLGVRE</sequence>
<dbReference type="SUPFAM" id="SSF56112">
    <property type="entry name" value="Protein kinase-like (PK-like)"/>
    <property type="match status" value="1"/>
</dbReference>
<dbReference type="EMBL" id="VOFY01000040">
    <property type="protein sequence ID" value="KAA8579214.1"/>
    <property type="molecule type" value="Genomic_DNA"/>
</dbReference>
<evidence type="ECO:0000313" key="2">
    <source>
        <dbReference type="Proteomes" id="UP000327493"/>
    </source>
</evidence>
<gene>
    <name evidence="1" type="ORF">FQN60_000036</name>
</gene>
<reference evidence="1 2" key="1">
    <citation type="submission" date="2019-08" db="EMBL/GenBank/DDBJ databases">
        <title>A chromosome-level genome assembly, high-density linkage maps, and genome scans reveal the genomic architecture of hybrid incompatibilities underlying speciation via character displacement in darters (Percidae: Etheostominae).</title>
        <authorList>
            <person name="Moran R.L."/>
            <person name="Catchen J.M."/>
            <person name="Fuller R.C."/>
        </authorList>
    </citation>
    <scope>NUCLEOTIDE SEQUENCE [LARGE SCALE GENOMIC DNA]</scope>
    <source>
        <strain evidence="1">EspeVRDwgs_2016</strain>
        <tissue evidence="1">Muscle</tissue>
    </source>
</reference>
<accession>A0A5J5CBG5</accession>
<keyword evidence="2" id="KW-1185">Reference proteome</keyword>
<dbReference type="Proteomes" id="UP000327493">
    <property type="component" value="Unassembled WGS sequence"/>
</dbReference>
<evidence type="ECO:0000313" key="1">
    <source>
        <dbReference type="EMBL" id="KAA8579214.1"/>
    </source>
</evidence>
<evidence type="ECO:0008006" key="3">
    <source>
        <dbReference type="Google" id="ProtNLM"/>
    </source>
</evidence>
<dbReference type="InterPro" id="IPR011009">
    <property type="entry name" value="Kinase-like_dom_sf"/>
</dbReference>